<feature type="transmembrane region" description="Helical" evidence="2">
    <location>
        <begin position="402"/>
        <end position="420"/>
    </location>
</feature>
<evidence type="ECO:0000313" key="4">
    <source>
        <dbReference type="Proteomes" id="UP000317036"/>
    </source>
</evidence>
<dbReference type="OrthoDB" id="9808870at2"/>
<dbReference type="Pfam" id="PF13795">
    <property type="entry name" value="HupE_UreJ_2"/>
    <property type="match status" value="1"/>
</dbReference>
<feature type="transmembrane region" description="Helical" evidence="2">
    <location>
        <begin position="30"/>
        <end position="50"/>
    </location>
</feature>
<comment type="caution">
    <text evidence="3">The sequence shown here is derived from an EMBL/GenBank/DDBJ whole genome shotgun (WGS) entry which is preliminary data.</text>
</comment>
<evidence type="ECO:0000313" key="3">
    <source>
        <dbReference type="EMBL" id="TVY10435.1"/>
    </source>
</evidence>
<feature type="transmembrane region" description="Helical" evidence="2">
    <location>
        <begin position="376"/>
        <end position="395"/>
    </location>
</feature>
<keyword evidence="4" id="KW-1185">Reference proteome</keyword>
<reference evidence="3 4" key="1">
    <citation type="submission" date="2019-07" db="EMBL/GenBank/DDBJ databases">
        <authorList>
            <person name="Kim J."/>
        </authorList>
    </citation>
    <scope>NUCLEOTIDE SEQUENCE [LARGE SCALE GENOMIC DNA]</scope>
    <source>
        <strain evidence="3 4">JC52</strain>
    </source>
</reference>
<dbReference type="Proteomes" id="UP000317036">
    <property type="component" value="Unassembled WGS sequence"/>
</dbReference>
<dbReference type="InterPro" id="IPR018247">
    <property type="entry name" value="EF_Hand_1_Ca_BS"/>
</dbReference>
<feature type="region of interest" description="Disordered" evidence="1">
    <location>
        <begin position="213"/>
        <end position="242"/>
    </location>
</feature>
<dbReference type="InterPro" id="IPR032809">
    <property type="entry name" value="Put_HupE_UreJ"/>
</dbReference>
<accession>A0A559KE77</accession>
<protein>
    <submittedName>
        <fullName evidence="3">HupE/UreJ family protein</fullName>
    </submittedName>
</protein>
<feature type="transmembrane region" description="Helical" evidence="2">
    <location>
        <begin position="282"/>
        <end position="301"/>
    </location>
</feature>
<name>A0A559KE77_9BACL</name>
<evidence type="ECO:0000256" key="2">
    <source>
        <dbReference type="SAM" id="Phobius"/>
    </source>
</evidence>
<feature type="transmembrane region" description="Helical" evidence="2">
    <location>
        <begin position="337"/>
        <end position="356"/>
    </location>
</feature>
<keyword evidence="2" id="KW-0812">Transmembrane</keyword>
<sequence length="424" mass="46798">MIDLVGTIHQRLILRNQNQKQKQKRRTYMAVWRWRFFLSIFMALLVHLSFEHRADAHAYSASYTTLDLYKSKTELTYALDELSVIELVGGDTNHDGMLDSGEFAAVDQKLLAVLQSSLALKINGESAAWPPIESLIMDRKGDATKAILKASFTAVSASQPILLSDQLYVKDAATNYVNLLTIHYGAQKSTAALSGGNRTWALQLTEKDYAGLQSSDDVPKQTAEPEADEPQQHPQPAEADSSEATGGWLSFFVLGMNHILSGYDHLLFLFSLLIARQTFKQYAGTITAFTIAHSITLALTVTGVIHVSSRIVEPAIALSICYVALDNLIRKKVSHRWVLTFIFGLIHGMGFADILMEMNIPKSELAVDLISFNVGIETVQVILVALVLPALALLYRWKHSKQVAFAGSAAALILGGLWLIERVL</sequence>
<keyword evidence="2" id="KW-0472">Membrane</keyword>
<proteinExistence type="predicted"/>
<gene>
    <name evidence="3" type="ORF">FPZ49_08550</name>
</gene>
<dbReference type="AlphaFoldDB" id="A0A559KE77"/>
<evidence type="ECO:0000256" key="1">
    <source>
        <dbReference type="SAM" id="MobiDB-lite"/>
    </source>
</evidence>
<keyword evidence="2" id="KW-1133">Transmembrane helix</keyword>
<dbReference type="PROSITE" id="PS00018">
    <property type="entry name" value="EF_HAND_1"/>
    <property type="match status" value="1"/>
</dbReference>
<dbReference type="EMBL" id="VNJI01000008">
    <property type="protein sequence ID" value="TVY10435.1"/>
    <property type="molecule type" value="Genomic_DNA"/>
</dbReference>
<organism evidence="3 4">
    <name type="scientific">Paenibacillus cremeus</name>
    <dbReference type="NCBI Taxonomy" id="2163881"/>
    <lineage>
        <taxon>Bacteria</taxon>
        <taxon>Bacillati</taxon>
        <taxon>Bacillota</taxon>
        <taxon>Bacilli</taxon>
        <taxon>Bacillales</taxon>
        <taxon>Paenibacillaceae</taxon>
        <taxon>Paenibacillus</taxon>
    </lineage>
</organism>